<organism evidence="4 5">
    <name type="scientific">Primorskyibacter flagellatus</name>
    <dbReference type="NCBI Taxonomy" id="1387277"/>
    <lineage>
        <taxon>Bacteria</taxon>
        <taxon>Pseudomonadati</taxon>
        <taxon>Pseudomonadota</taxon>
        <taxon>Alphaproteobacteria</taxon>
        <taxon>Rhodobacterales</taxon>
        <taxon>Roseobacteraceae</taxon>
        <taxon>Primorskyibacter</taxon>
    </lineage>
</organism>
<dbReference type="InterPro" id="IPR013977">
    <property type="entry name" value="GcvT_C"/>
</dbReference>
<dbReference type="EMBL" id="FWYD01000027">
    <property type="protein sequence ID" value="SMD08099.1"/>
    <property type="molecule type" value="Genomic_DNA"/>
</dbReference>
<feature type="domain" description="Aminomethyltransferase C-terminal" evidence="2">
    <location>
        <begin position="753"/>
        <end position="834"/>
    </location>
</feature>
<feature type="domain" description="DUF1989" evidence="3">
    <location>
        <begin position="247"/>
        <end position="414"/>
    </location>
</feature>
<evidence type="ECO:0000313" key="4">
    <source>
        <dbReference type="EMBL" id="SMD08099.1"/>
    </source>
</evidence>
<dbReference type="InterPro" id="IPR027266">
    <property type="entry name" value="TrmE/GcvT-like"/>
</dbReference>
<dbReference type="GO" id="GO:0032259">
    <property type="term" value="P:methylation"/>
    <property type="evidence" value="ECO:0007669"/>
    <property type="project" value="UniProtKB-KW"/>
</dbReference>
<dbReference type="SUPFAM" id="SSF103025">
    <property type="entry name" value="Folate-binding domain"/>
    <property type="match status" value="1"/>
</dbReference>
<dbReference type="InterPro" id="IPR029043">
    <property type="entry name" value="GcvT/YgfZ_C"/>
</dbReference>
<evidence type="ECO:0000313" key="5">
    <source>
        <dbReference type="Proteomes" id="UP000192330"/>
    </source>
</evidence>
<sequence>MRAENIKITFEEKQIQRQYEIQFEADSDGSKIYAISRLEGLKRSLPPMPSGMTSMNMTIKPIFQTPYERAGVVTPGLPILPHGVERHPVPGGGSRAVRILKGDEITVQDREGLQPVELVFFSPDGSSDAGMIGAKGGRDPAGLKAALLGDPSGAKVVKALEAAGFDIAKADGTVVFADGSHAGDYQTFTATSDGLLIVCAPGAPMEPHEQWAPTEVALYVKRADPGEVKGGLLPPEPLADPLLDFNILPGEAKAYEVRAGQYIQVLDVQGRECSDFQAFSHRALDRGLEREIDPTTTRSMVGSLYPEPGLFAKYFNSDQERIVEIVRDTVGRHDTFGLSCTARYYEDLGYPGHVNCSDNMNIELAQYDVRPRGGWPAINFFFNTMLDDTNAISMNDPYSRPGDYVLLRALTDLVCISTACPCDVDPANGWNPTDIQVRTYEKSNEFSRSIGWRKTPEADMEETKKTGFHECFARHTRDFTEYQGYWLPNQMTNHGAIAEYWAAREKAVVMDLSPLRKYEVTGPDAEELMQLCVTRDIKKLSVGGIVYTAMCYEHGGMIDDGTVYRLGETNFRWIGGNDQSGLWLRKQAVERGLNAWVRASTDHLCNIAVQGPLSRDILKQVIWTPPQQATVEELAWFRLTIGRLHEFNGPSVVVSRTGYSGELGYEVFCHPKDATEVFDAIWKVGEPMGMIPLGLAALDMLRIEAGLIFAGSEFDEQTDPMEAGIGFTVPLKSKTDDFIGRAALERRKATPSRKLVGLDLEGGIVPVPGDCVRVGKPQIGEITSAMKSPVLGKVIALARIDVAHAEIGTQIEVGQLDGEQKRLKATIVPFPHFDPKKERVKGNYD</sequence>
<dbReference type="PANTHER" id="PTHR43757">
    <property type="entry name" value="AMINOMETHYLTRANSFERASE"/>
    <property type="match status" value="1"/>
</dbReference>
<evidence type="ECO:0000259" key="3">
    <source>
        <dbReference type="Pfam" id="PF09347"/>
    </source>
</evidence>
<gene>
    <name evidence="4" type="ORF">SAMN06295998_12728</name>
</gene>
<proteinExistence type="predicted"/>
<feature type="domain" description="GCVT N-terminal" evidence="1">
    <location>
        <begin position="468"/>
        <end position="732"/>
    </location>
</feature>
<name>A0A1W2EEF1_9RHOB</name>
<dbReference type="AlphaFoldDB" id="A0A1W2EEF1"/>
<dbReference type="Pfam" id="PF09347">
    <property type="entry name" value="DUF1989"/>
    <property type="match status" value="1"/>
</dbReference>
<dbReference type="InterPro" id="IPR028896">
    <property type="entry name" value="GcvT/YgfZ/DmdA"/>
</dbReference>
<keyword evidence="4" id="KW-0489">Methyltransferase</keyword>
<dbReference type="InterPro" id="IPR018959">
    <property type="entry name" value="DUF1989"/>
</dbReference>
<dbReference type="Gene3D" id="3.30.1360.120">
    <property type="entry name" value="Probable tRNA modification gtpase trme, domain 1"/>
    <property type="match status" value="1"/>
</dbReference>
<keyword evidence="5" id="KW-1185">Reference proteome</keyword>
<dbReference type="PANTHER" id="PTHR43757:SF2">
    <property type="entry name" value="AMINOMETHYLTRANSFERASE, MITOCHONDRIAL"/>
    <property type="match status" value="1"/>
</dbReference>
<dbReference type="STRING" id="1387277.SAMN06295998_12728"/>
<dbReference type="GO" id="GO:0008168">
    <property type="term" value="F:methyltransferase activity"/>
    <property type="evidence" value="ECO:0007669"/>
    <property type="project" value="UniProtKB-KW"/>
</dbReference>
<evidence type="ECO:0000259" key="1">
    <source>
        <dbReference type="Pfam" id="PF01571"/>
    </source>
</evidence>
<keyword evidence="4" id="KW-0808">Transferase</keyword>
<dbReference type="Proteomes" id="UP000192330">
    <property type="component" value="Unassembled WGS sequence"/>
</dbReference>
<dbReference type="SUPFAM" id="SSF101790">
    <property type="entry name" value="Aminomethyltransferase beta-barrel domain"/>
    <property type="match status" value="1"/>
</dbReference>
<reference evidence="4 5" key="1">
    <citation type="submission" date="2017-04" db="EMBL/GenBank/DDBJ databases">
        <authorList>
            <person name="Afonso C.L."/>
            <person name="Miller P.J."/>
            <person name="Scott M.A."/>
            <person name="Spackman E."/>
            <person name="Goraichik I."/>
            <person name="Dimitrov K.M."/>
            <person name="Suarez D.L."/>
            <person name="Swayne D.E."/>
        </authorList>
    </citation>
    <scope>NUCLEOTIDE SEQUENCE [LARGE SCALE GENOMIC DNA]</scope>
    <source>
        <strain evidence="4 5">CGMCC 1.12644</strain>
    </source>
</reference>
<accession>A0A1W2EEF1</accession>
<protein>
    <submittedName>
        <fullName evidence="4">Aminomethyltransferase</fullName>
    </submittedName>
</protein>
<dbReference type="Pfam" id="PF01571">
    <property type="entry name" value="GCV_T"/>
    <property type="match status" value="1"/>
</dbReference>
<dbReference type="Pfam" id="PF08669">
    <property type="entry name" value="GCV_T_C"/>
    <property type="match status" value="1"/>
</dbReference>
<dbReference type="InterPro" id="IPR006222">
    <property type="entry name" value="GCVT_N"/>
</dbReference>
<evidence type="ECO:0000259" key="2">
    <source>
        <dbReference type="Pfam" id="PF08669"/>
    </source>
</evidence>